<reference evidence="12 13" key="1">
    <citation type="submission" date="2015-09" db="EMBL/GenBank/DDBJ databases">
        <title>Identification and resolution of microdiversity through metagenomic sequencing of parallel consortia.</title>
        <authorList>
            <person name="Nelson W.C."/>
            <person name="Romine M.F."/>
            <person name="Lindemann S.R."/>
        </authorList>
    </citation>
    <scope>NUCLEOTIDE SEQUENCE [LARGE SCALE GENOMIC DNA]</scope>
    <source>
        <strain evidence="12">HL-49</strain>
    </source>
</reference>
<evidence type="ECO:0000256" key="9">
    <source>
        <dbReference type="HAMAP-Rule" id="MF_00772"/>
    </source>
</evidence>
<evidence type="ECO:0000256" key="3">
    <source>
        <dbReference type="ARBA" id="ARBA00022490"/>
    </source>
</evidence>
<accession>A0A0P7YSP9</accession>
<evidence type="ECO:0000313" key="12">
    <source>
        <dbReference type="EMBL" id="KPQ18622.1"/>
    </source>
</evidence>
<evidence type="ECO:0000259" key="10">
    <source>
        <dbReference type="Pfam" id="PF01035"/>
    </source>
</evidence>
<evidence type="ECO:0000256" key="5">
    <source>
        <dbReference type="ARBA" id="ARBA00022679"/>
    </source>
</evidence>
<name>A0A0P7YSP9_9BACT</name>
<dbReference type="SUPFAM" id="SSF46767">
    <property type="entry name" value="Methylated DNA-protein cysteine methyltransferase, C-terminal domain"/>
    <property type="match status" value="1"/>
</dbReference>
<feature type="domain" description="Methylguanine DNA methyltransferase ribonuclease-like" evidence="11">
    <location>
        <begin position="5"/>
        <end position="102"/>
    </location>
</feature>
<evidence type="ECO:0000256" key="4">
    <source>
        <dbReference type="ARBA" id="ARBA00022603"/>
    </source>
</evidence>
<dbReference type="GO" id="GO:0003908">
    <property type="term" value="F:methylated-DNA-[protein]-cysteine S-methyltransferase activity"/>
    <property type="evidence" value="ECO:0007669"/>
    <property type="project" value="UniProtKB-UniRule"/>
</dbReference>
<evidence type="ECO:0000256" key="8">
    <source>
        <dbReference type="ARBA" id="ARBA00049348"/>
    </source>
</evidence>
<dbReference type="Gene3D" id="3.30.160.70">
    <property type="entry name" value="Methylated DNA-protein cysteine methyltransferase domain"/>
    <property type="match status" value="1"/>
</dbReference>
<dbReference type="OrthoDB" id="9802228at2"/>
<comment type="catalytic activity">
    <reaction evidence="1 9">
        <text>a 4-O-methyl-thymidine in DNA + L-cysteinyl-[protein] = a thymidine in DNA + S-methyl-L-cysteinyl-[protein]</text>
        <dbReference type="Rhea" id="RHEA:53428"/>
        <dbReference type="Rhea" id="RHEA-COMP:10131"/>
        <dbReference type="Rhea" id="RHEA-COMP:10132"/>
        <dbReference type="Rhea" id="RHEA-COMP:13555"/>
        <dbReference type="Rhea" id="RHEA-COMP:13556"/>
        <dbReference type="ChEBI" id="CHEBI:29950"/>
        <dbReference type="ChEBI" id="CHEBI:82612"/>
        <dbReference type="ChEBI" id="CHEBI:137386"/>
        <dbReference type="ChEBI" id="CHEBI:137387"/>
        <dbReference type="EC" id="2.1.1.63"/>
    </reaction>
</comment>
<evidence type="ECO:0000256" key="1">
    <source>
        <dbReference type="ARBA" id="ARBA00001286"/>
    </source>
</evidence>
<keyword evidence="7 9" id="KW-0234">DNA repair</keyword>
<proteinExistence type="inferred from homology"/>
<dbReference type="GO" id="GO:0032259">
    <property type="term" value="P:methylation"/>
    <property type="evidence" value="ECO:0007669"/>
    <property type="project" value="UniProtKB-KW"/>
</dbReference>
<dbReference type="Gene3D" id="1.10.10.10">
    <property type="entry name" value="Winged helix-like DNA-binding domain superfamily/Winged helix DNA-binding domain"/>
    <property type="match status" value="1"/>
</dbReference>
<dbReference type="InterPro" id="IPR036217">
    <property type="entry name" value="MethylDNA_cys_MeTrfase_DNAb"/>
</dbReference>
<sequence>MEKILTTIYKSPVGELILGAFQGRLCLCDWYYRRMRKAVDERIQKGLNTDFLNFDLDSEKKNPTSATDKDIRPENLEVIQKTIEQLEDYFSGNRKTFDVPISMVGTDFQQSVWKELMEIPFGETRSYLELSQQLGNPDAIRAVASANGANAISIIIPCHRIIGSNGSLVGYAGGLDAKKRLLRLEGVKNNRNRDQTELFN</sequence>
<dbReference type="STRING" id="1305737.GCA_000526355_00040"/>
<dbReference type="InterPro" id="IPR023546">
    <property type="entry name" value="MGMT"/>
</dbReference>
<dbReference type="InterPro" id="IPR008332">
    <property type="entry name" value="MethylG_MeTrfase_N"/>
</dbReference>
<comment type="similarity">
    <text evidence="2 9">Belongs to the MGMT family.</text>
</comment>
<comment type="catalytic activity">
    <reaction evidence="8 9">
        <text>a 6-O-methyl-2'-deoxyguanosine in DNA + L-cysteinyl-[protein] = S-methyl-L-cysteinyl-[protein] + a 2'-deoxyguanosine in DNA</text>
        <dbReference type="Rhea" id="RHEA:24000"/>
        <dbReference type="Rhea" id="RHEA-COMP:10131"/>
        <dbReference type="Rhea" id="RHEA-COMP:10132"/>
        <dbReference type="Rhea" id="RHEA-COMP:11367"/>
        <dbReference type="Rhea" id="RHEA-COMP:11368"/>
        <dbReference type="ChEBI" id="CHEBI:29950"/>
        <dbReference type="ChEBI" id="CHEBI:82612"/>
        <dbReference type="ChEBI" id="CHEBI:85445"/>
        <dbReference type="ChEBI" id="CHEBI:85448"/>
        <dbReference type="EC" id="2.1.1.63"/>
    </reaction>
</comment>
<dbReference type="InterPro" id="IPR036388">
    <property type="entry name" value="WH-like_DNA-bd_sf"/>
</dbReference>
<comment type="subcellular location">
    <subcellularLocation>
        <location evidence="9">Cytoplasm</location>
    </subcellularLocation>
</comment>
<dbReference type="Proteomes" id="UP000050421">
    <property type="component" value="Unassembled WGS sequence"/>
</dbReference>
<feature type="domain" description="Methylated-DNA-[protein]-cysteine S-methyltransferase DNA binding" evidence="10">
    <location>
        <begin position="107"/>
        <end position="187"/>
    </location>
</feature>
<dbReference type="InterPro" id="IPR014048">
    <property type="entry name" value="MethylDNA_cys_MeTrfase_DNA-bd"/>
</dbReference>
<dbReference type="EC" id="2.1.1.63" evidence="9"/>
<gene>
    <name evidence="12" type="primary">ogt</name>
    <name evidence="12" type="ORF">HLUCCX10_05485</name>
</gene>
<dbReference type="CDD" id="cd06445">
    <property type="entry name" value="ATase"/>
    <property type="match status" value="1"/>
</dbReference>
<dbReference type="InterPro" id="IPR001497">
    <property type="entry name" value="MethylDNA_cys_MeTrfase_AS"/>
</dbReference>
<dbReference type="InterPro" id="IPR036631">
    <property type="entry name" value="MGMT_N_sf"/>
</dbReference>
<keyword evidence="3 9" id="KW-0963">Cytoplasm</keyword>
<dbReference type="FunFam" id="1.10.10.10:FF:000214">
    <property type="entry name" value="Methylated-DNA--protein-cysteine methyltransferase"/>
    <property type="match status" value="1"/>
</dbReference>
<dbReference type="eggNOG" id="COG0350">
    <property type="taxonomic scope" value="Bacteria"/>
</dbReference>
<dbReference type="PANTHER" id="PTHR10815">
    <property type="entry name" value="METHYLATED-DNA--PROTEIN-CYSTEINE METHYLTRANSFERASE"/>
    <property type="match status" value="1"/>
</dbReference>
<organism evidence="12 13">
    <name type="scientific">Algoriphagus marincola HL-49</name>
    <dbReference type="NCBI Taxonomy" id="1305737"/>
    <lineage>
        <taxon>Bacteria</taxon>
        <taxon>Pseudomonadati</taxon>
        <taxon>Bacteroidota</taxon>
        <taxon>Cytophagia</taxon>
        <taxon>Cytophagales</taxon>
        <taxon>Cyclobacteriaceae</taxon>
        <taxon>Algoriphagus</taxon>
    </lineage>
</organism>
<protein>
    <recommendedName>
        <fullName evidence="9">Methylated-DNA--protein-cysteine methyltransferase</fullName>
        <ecNumber evidence="9">2.1.1.63</ecNumber>
    </recommendedName>
    <alternativeName>
        <fullName evidence="9">6-O-methylguanine-DNA methyltransferase</fullName>
        <shortName evidence="9">MGMT</shortName>
    </alternativeName>
    <alternativeName>
        <fullName evidence="9">O-6-methylguanine-DNA-alkyltransferase</fullName>
    </alternativeName>
</protein>
<evidence type="ECO:0000256" key="6">
    <source>
        <dbReference type="ARBA" id="ARBA00022763"/>
    </source>
</evidence>
<dbReference type="EMBL" id="LJXT01000024">
    <property type="protein sequence ID" value="KPQ18622.1"/>
    <property type="molecule type" value="Genomic_DNA"/>
</dbReference>
<evidence type="ECO:0000313" key="13">
    <source>
        <dbReference type="Proteomes" id="UP000050421"/>
    </source>
</evidence>
<evidence type="ECO:0000256" key="2">
    <source>
        <dbReference type="ARBA" id="ARBA00008711"/>
    </source>
</evidence>
<evidence type="ECO:0000256" key="7">
    <source>
        <dbReference type="ARBA" id="ARBA00023204"/>
    </source>
</evidence>
<dbReference type="SUPFAM" id="SSF53155">
    <property type="entry name" value="Methylated DNA-protein cysteine methyltransferase domain"/>
    <property type="match status" value="1"/>
</dbReference>
<dbReference type="HAMAP" id="MF_00772">
    <property type="entry name" value="OGT"/>
    <property type="match status" value="1"/>
</dbReference>
<dbReference type="PROSITE" id="PS00374">
    <property type="entry name" value="MGMT"/>
    <property type="match status" value="1"/>
</dbReference>
<dbReference type="Pfam" id="PF02870">
    <property type="entry name" value="Methyltransf_1N"/>
    <property type="match status" value="1"/>
</dbReference>
<comment type="function">
    <text evidence="9">Involved in the cellular defense against the biological effects of O6-methylguanine (O6-MeG) and O4-methylthymine (O4-MeT) in DNA. Repairs the methylated nucleobase in DNA by stoichiometrically transferring the methyl group to a cysteine residue in the enzyme. This is a suicide reaction: the enzyme is irreversibly inactivated.</text>
</comment>
<keyword evidence="4 9" id="KW-0489">Methyltransferase</keyword>
<feature type="active site" description="Nucleophile; methyl group acceptor" evidence="9">
    <location>
        <position position="158"/>
    </location>
</feature>
<keyword evidence="6 9" id="KW-0227">DNA damage</keyword>
<dbReference type="GO" id="GO:0005737">
    <property type="term" value="C:cytoplasm"/>
    <property type="evidence" value="ECO:0007669"/>
    <property type="project" value="UniProtKB-SubCell"/>
</dbReference>
<dbReference type="PANTHER" id="PTHR10815:SF5">
    <property type="entry name" value="METHYLATED-DNA--PROTEIN-CYSTEINE METHYLTRANSFERASE"/>
    <property type="match status" value="1"/>
</dbReference>
<dbReference type="GO" id="GO:0006307">
    <property type="term" value="P:DNA alkylation repair"/>
    <property type="evidence" value="ECO:0007669"/>
    <property type="project" value="UniProtKB-UniRule"/>
</dbReference>
<dbReference type="Pfam" id="PF01035">
    <property type="entry name" value="DNA_binding_1"/>
    <property type="match status" value="1"/>
</dbReference>
<dbReference type="NCBIfam" id="TIGR00589">
    <property type="entry name" value="ogt"/>
    <property type="match status" value="1"/>
</dbReference>
<keyword evidence="5 9" id="KW-0808">Transferase</keyword>
<dbReference type="PATRIC" id="fig|1305737.6.peg.1759"/>
<comment type="caution">
    <text evidence="12">The sequence shown here is derived from an EMBL/GenBank/DDBJ whole genome shotgun (WGS) entry which is preliminary data.</text>
</comment>
<evidence type="ECO:0000259" key="11">
    <source>
        <dbReference type="Pfam" id="PF02870"/>
    </source>
</evidence>
<dbReference type="AlphaFoldDB" id="A0A0P7YSP9"/>
<comment type="miscellaneous">
    <text evidence="9">This enzyme catalyzes only one turnover and therefore is not strictly catalytic. According to one definition, an enzyme is a biocatalyst that acts repeatedly and over many reaction cycles.</text>
</comment>